<accession>A5B0F5</accession>
<name>A5B0F5_VITVI</name>
<sequence>MGMEVKKGPALALIFLAMILHTNTSIGRAAATLVMMRSNRSNGGCKGRLEECLIGDMDLDEELLIMDSEISRRMVLNFGNAVTEGTNKATQTAVACLPGKPYKNCLPRETINLLTKTVAPTSESVTPEEIYKTGSGSVLNELLGLHTAELQRERGEQKNKMRIGEKWRCSLAFVIMIWIVEILPDMNVCTAESVKGNNSSYHSEHCSGSLHDCQFPDMEWLMDSEINRMLADQKSGIYISKAAAGNAKEPAVACGRGKAYKRCVPDKNPVHRDEENCEGLYNKNRACSHS</sequence>
<evidence type="ECO:0008006" key="3">
    <source>
        <dbReference type="Google" id="ProtNLM"/>
    </source>
</evidence>
<dbReference type="PANTHER" id="PTHR33136:SF4">
    <property type="entry name" value="PROTEIN RALF-LIKE 32"/>
    <property type="match status" value="1"/>
</dbReference>
<evidence type="ECO:0000256" key="1">
    <source>
        <dbReference type="SAM" id="SignalP"/>
    </source>
</evidence>
<dbReference type="PANTHER" id="PTHR33136">
    <property type="entry name" value="RAPID ALKALINIZATION FACTOR-LIKE"/>
    <property type="match status" value="1"/>
</dbReference>
<gene>
    <name evidence="2" type="ORF">VITISV_004451</name>
</gene>
<organism evidence="2">
    <name type="scientific">Vitis vinifera</name>
    <name type="common">Grape</name>
    <dbReference type="NCBI Taxonomy" id="29760"/>
    <lineage>
        <taxon>Eukaryota</taxon>
        <taxon>Viridiplantae</taxon>
        <taxon>Streptophyta</taxon>
        <taxon>Embryophyta</taxon>
        <taxon>Tracheophyta</taxon>
        <taxon>Spermatophyta</taxon>
        <taxon>Magnoliopsida</taxon>
        <taxon>eudicotyledons</taxon>
        <taxon>Gunneridae</taxon>
        <taxon>Pentapetalae</taxon>
        <taxon>rosids</taxon>
        <taxon>Vitales</taxon>
        <taxon>Vitaceae</taxon>
        <taxon>Viteae</taxon>
        <taxon>Vitis</taxon>
    </lineage>
</organism>
<keyword evidence="1" id="KW-0732">Signal</keyword>
<reference evidence="2" key="1">
    <citation type="journal article" date="2007" name="PLoS ONE">
        <title>The first genome sequence of an elite grapevine cultivar (Pinot noir Vitis vinifera L.): coping with a highly heterozygous genome.</title>
        <authorList>
            <person name="Velasco R."/>
            <person name="Zharkikh A."/>
            <person name="Troggio M."/>
            <person name="Cartwright D.A."/>
            <person name="Cestaro A."/>
            <person name="Pruss D."/>
            <person name="Pindo M."/>
            <person name="FitzGerald L.M."/>
            <person name="Vezzulli S."/>
            <person name="Reid J."/>
            <person name="Malacarne G."/>
            <person name="Iliev D."/>
            <person name="Coppola G."/>
            <person name="Wardell B."/>
            <person name="Micheletti D."/>
            <person name="Macalma T."/>
            <person name="Facci M."/>
            <person name="Mitchell J.T."/>
            <person name="Perazzolli M."/>
            <person name="Eldredge G."/>
            <person name="Gatto P."/>
            <person name="Oyzerski R."/>
            <person name="Moretto M."/>
            <person name="Gutin N."/>
            <person name="Stefanini M."/>
            <person name="Chen Y."/>
            <person name="Segala C."/>
            <person name="Davenport C."/>
            <person name="Dematte L."/>
            <person name="Mraz A."/>
            <person name="Battilana J."/>
            <person name="Stormo K."/>
            <person name="Costa F."/>
            <person name="Tao Q."/>
            <person name="Si-Ammour A."/>
            <person name="Harkins T."/>
            <person name="Lackey A."/>
            <person name="Perbost C."/>
            <person name="Taillon B."/>
            <person name="Stella A."/>
            <person name="Solovyev V."/>
            <person name="Fawcett J.A."/>
            <person name="Sterck L."/>
            <person name="Vandepoele K."/>
            <person name="Grando S.M."/>
            <person name="Toppo S."/>
            <person name="Moser C."/>
            <person name="Lanchbury J."/>
            <person name="Bogden R."/>
            <person name="Skolnick M."/>
            <person name="Sgaramella V."/>
            <person name="Bhatnagar S.K."/>
            <person name="Fontana P."/>
            <person name="Gutin A."/>
            <person name="Van de Peer Y."/>
            <person name="Salamini F."/>
            <person name="Viola R."/>
        </authorList>
    </citation>
    <scope>NUCLEOTIDE SEQUENCE</scope>
</reference>
<feature type="signal peptide" evidence="1">
    <location>
        <begin position="1"/>
        <end position="24"/>
    </location>
</feature>
<dbReference type="EMBL" id="AM442361">
    <property type="protein sequence ID" value="CAN76271.1"/>
    <property type="molecule type" value="Genomic_DNA"/>
</dbReference>
<feature type="chain" id="PRO_5002679530" description="Protein RALF-like 33" evidence="1">
    <location>
        <begin position="25"/>
        <end position="290"/>
    </location>
</feature>
<dbReference type="AlphaFoldDB" id="A5B0F5"/>
<dbReference type="OrthoDB" id="972292at2759"/>
<evidence type="ECO:0000313" key="2">
    <source>
        <dbReference type="EMBL" id="CAN76271.1"/>
    </source>
</evidence>
<proteinExistence type="predicted"/>
<protein>
    <recommendedName>
        <fullName evidence="3">Protein RALF-like 33</fullName>
    </recommendedName>
</protein>